<dbReference type="Gene3D" id="1.10.10.10">
    <property type="entry name" value="Winged helix-like DNA-binding domain superfamily/Winged helix DNA-binding domain"/>
    <property type="match status" value="1"/>
</dbReference>
<comment type="similarity">
    <text evidence="1">Belongs to the LysR transcriptional regulatory family.</text>
</comment>
<evidence type="ECO:0000313" key="8">
    <source>
        <dbReference type="Proteomes" id="UP000271003"/>
    </source>
</evidence>
<evidence type="ECO:0000256" key="2">
    <source>
        <dbReference type="ARBA" id="ARBA00023015"/>
    </source>
</evidence>
<evidence type="ECO:0000313" key="7">
    <source>
        <dbReference type="EMBL" id="BBF24010.1"/>
    </source>
</evidence>
<sequence length="324" mass="36275">MTLTELKYVLAVARERHFGRAAERCCVSQPSLSVAVKKLEDELNVSIFERRANDISITPIGELIIEQAQRVISETERILEIAENGRDPLTGPLRVGVIYTIGPYLLPPLIRELSNDVPKMPLYIEETYTSELLHKLRTGLLDVAIMADTISDTGFMTRELYQEDFVVAIPSHHPWANRNYVGPNELKDQTMLLLGAGHCFRDQILGVCPDLRKPVSRPDLPSREAKAKAKARRMVEGSSLQTICHMVAQGLGITVLPASAVPYLSCLPTPIHIIPFKNPAPHRRVIMVWRKTYTRTAAIDAIYESAKRLTLNGCVPLDTPPRLR</sequence>
<dbReference type="InterPro" id="IPR005119">
    <property type="entry name" value="LysR_subst-bd"/>
</dbReference>
<dbReference type="GO" id="GO:0003700">
    <property type="term" value="F:DNA-binding transcription factor activity"/>
    <property type="evidence" value="ECO:0007669"/>
    <property type="project" value="InterPro"/>
</dbReference>
<evidence type="ECO:0000256" key="1">
    <source>
        <dbReference type="ARBA" id="ARBA00009437"/>
    </source>
</evidence>
<feature type="domain" description="HTH lysR-type" evidence="6">
    <location>
        <begin position="1"/>
        <end position="58"/>
    </location>
</feature>
<dbReference type="SUPFAM" id="SSF46785">
    <property type="entry name" value="Winged helix' DNA-binding domain"/>
    <property type="match status" value="1"/>
</dbReference>
<keyword evidence="5" id="KW-0804">Transcription</keyword>
<keyword evidence="2" id="KW-0805">Transcription regulation</keyword>
<dbReference type="Gene3D" id="3.40.190.10">
    <property type="entry name" value="Periplasmic binding protein-like II"/>
    <property type="match status" value="2"/>
</dbReference>
<dbReference type="Pfam" id="PF03466">
    <property type="entry name" value="LysR_substrate"/>
    <property type="match status" value="1"/>
</dbReference>
<dbReference type="PANTHER" id="PTHR30346:SF26">
    <property type="entry name" value="HYDROGEN PEROXIDE-INDUCIBLE GENES ACTIVATOR"/>
    <property type="match status" value="1"/>
</dbReference>
<dbReference type="PANTHER" id="PTHR30346">
    <property type="entry name" value="TRANSCRIPTIONAL DUAL REGULATOR HCAR-RELATED"/>
    <property type="match status" value="1"/>
</dbReference>
<dbReference type="AlphaFoldDB" id="A0A2Z6IDI6"/>
<dbReference type="PRINTS" id="PR00039">
    <property type="entry name" value="HTHLYSR"/>
</dbReference>
<accession>A0A2Z6IDI6</accession>
<reference evidence="7 8" key="1">
    <citation type="journal article" date="2018" name="Int. J. Syst. Evol. Microbiol.">
        <title>Mesosutterella multiformis gen. nov., sp. nov., a member of the family Sutterellaceae and Sutterella megalosphaeroides sp. nov., isolated from human faeces.</title>
        <authorList>
            <person name="Sakamoto M."/>
            <person name="Ikeyama N."/>
            <person name="Kunihiro T."/>
            <person name="Iino T."/>
            <person name="Yuki M."/>
            <person name="Ohkuma M."/>
        </authorList>
    </citation>
    <scope>NUCLEOTIDE SEQUENCE [LARGE SCALE GENOMIC DNA]</scope>
    <source>
        <strain evidence="7 8">6FBBBH3</strain>
    </source>
</reference>
<dbReference type="FunFam" id="1.10.10.10:FF:000001">
    <property type="entry name" value="LysR family transcriptional regulator"/>
    <property type="match status" value="1"/>
</dbReference>
<dbReference type="GO" id="GO:0032993">
    <property type="term" value="C:protein-DNA complex"/>
    <property type="evidence" value="ECO:0007669"/>
    <property type="project" value="TreeGrafter"/>
</dbReference>
<dbReference type="Pfam" id="PF00126">
    <property type="entry name" value="HTH_1"/>
    <property type="match status" value="1"/>
</dbReference>
<keyword evidence="8" id="KW-1185">Reference proteome</keyword>
<evidence type="ECO:0000256" key="4">
    <source>
        <dbReference type="ARBA" id="ARBA00023159"/>
    </source>
</evidence>
<dbReference type="InterPro" id="IPR036390">
    <property type="entry name" value="WH_DNA-bd_sf"/>
</dbReference>
<keyword evidence="3" id="KW-0238">DNA-binding</keyword>
<dbReference type="SUPFAM" id="SSF53850">
    <property type="entry name" value="Periplasmic binding protein-like II"/>
    <property type="match status" value="1"/>
</dbReference>
<dbReference type="KEGG" id="sutt:SUTMEG_19010"/>
<evidence type="ECO:0000256" key="5">
    <source>
        <dbReference type="ARBA" id="ARBA00023163"/>
    </source>
</evidence>
<dbReference type="Proteomes" id="UP000271003">
    <property type="component" value="Chromosome"/>
</dbReference>
<dbReference type="EMBL" id="AP018786">
    <property type="protein sequence ID" value="BBF24010.1"/>
    <property type="molecule type" value="Genomic_DNA"/>
</dbReference>
<dbReference type="GO" id="GO:0003677">
    <property type="term" value="F:DNA binding"/>
    <property type="evidence" value="ECO:0007669"/>
    <property type="project" value="UniProtKB-KW"/>
</dbReference>
<organism evidence="7 8">
    <name type="scientific">Sutterella megalosphaeroides</name>
    <dbReference type="NCBI Taxonomy" id="2494234"/>
    <lineage>
        <taxon>Bacteria</taxon>
        <taxon>Pseudomonadati</taxon>
        <taxon>Pseudomonadota</taxon>
        <taxon>Betaproteobacteria</taxon>
        <taxon>Burkholderiales</taxon>
        <taxon>Sutterellaceae</taxon>
        <taxon>Sutterella</taxon>
    </lineage>
</organism>
<dbReference type="PROSITE" id="PS50931">
    <property type="entry name" value="HTH_LYSR"/>
    <property type="match status" value="1"/>
</dbReference>
<keyword evidence="4" id="KW-0010">Activator</keyword>
<dbReference type="OrthoDB" id="9775392at2"/>
<proteinExistence type="inferred from homology"/>
<dbReference type="CDD" id="cd08411">
    <property type="entry name" value="PBP2_OxyR"/>
    <property type="match status" value="1"/>
</dbReference>
<evidence type="ECO:0000259" key="6">
    <source>
        <dbReference type="PROSITE" id="PS50931"/>
    </source>
</evidence>
<dbReference type="InterPro" id="IPR036388">
    <property type="entry name" value="WH-like_DNA-bd_sf"/>
</dbReference>
<protein>
    <submittedName>
        <fullName evidence="7">Oxidative stress regulatory protein</fullName>
    </submittedName>
</protein>
<dbReference type="RefSeq" id="WP_120177561.1">
    <property type="nucleotide sequence ID" value="NZ_AP018786.1"/>
</dbReference>
<dbReference type="InterPro" id="IPR000847">
    <property type="entry name" value="LysR_HTH_N"/>
</dbReference>
<gene>
    <name evidence="7" type="primary">oxyR</name>
    <name evidence="7" type="ORF">SUTMEG_19010</name>
</gene>
<name>A0A2Z6IDI6_9BURK</name>
<evidence type="ECO:0000256" key="3">
    <source>
        <dbReference type="ARBA" id="ARBA00023125"/>
    </source>
</evidence>